<comment type="similarity">
    <text evidence="2">Belongs to the fimbrial protein family.</text>
</comment>
<evidence type="ECO:0000259" key="7">
    <source>
        <dbReference type="Pfam" id="PF22003"/>
    </source>
</evidence>
<protein>
    <submittedName>
        <fullName evidence="8">Fimbrial protein</fullName>
    </submittedName>
</protein>
<evidence type="ECO:0000256" key="2">
    <source>
        <dbReference type="ARBA" id="ARBA00006671"/>
    </source>
</evidence>
<keyword evidence="3 5" id="KW-0732">Signal</keyword>
<evidence type="ECO:0000256" key="3">
    <source>
        <dbReference type="ARBA" id="ARBA00022729"/>
    </source>
</evidence>
<evidence type="ECO:0000313" key="8">
    <source>
        <dbReference type="EMBL" id="MCX5572907.1"/>
    </source>
</evidence>
<dbReference type="InterPro" id="IPR000259">
    <property type="entry name" value="Adhesion_dom_fimbrial"/>
</dbReference>
<gene>
    <name evidence="8" type="ORF">OSH03_02865</name>
</gene>
<reference evidence="8" key="1">
    <citation type="submission" date="2022-11" db="EMBL/GenBank/DDBJ databases">
        <title>Biodiversity and phylogenetic relationships of bacteria.</title>
        <authorList>
            <person name="Machado R.A.R."/>
            <person name="Bhat A."/>
            <person name="Loulou A."/>
            <person name="Kallel S."/>
        </authorList>
    </citation>
    <scope>NUCLEOTIDE SEQUENCE</scope>
    <source>
        <strain evidence="8">E-TC7</strain>
    </source>
</reference>
<dbReference type="InterPro" id="IPR054160">
    <property type="entry name" value="MrkD_recept-bd"/>
</dbReference>
<dbReference type="SUPFAM" id="SSF49401">
    <property type="entry name" value="Bacterial adhesins"/>
    <property type="match status" value="1"/>
</dbReference>
<feature type="chain" id="PRO_5047176249" evidence="5">
    <location>
        <begin position="29"/>
        <end position="320"/>
    </location>
</feature>
<dbReference type="PANTHER" id="PTHR33420">
    <property type="entry name" value="FIMBRIAL SUBUNIT ELFA-RELATED"/>
    <property type="match status" value="1"/>
</dbReference>
<feature type="domain" description="MrkD-like receptor binding" evidence="7">
    <location>
        <begin position="50"/>
        <end position="161"/>
    </location>
</feature>
<evidence type="ECO:0000256" key="4">
    <source>
        <dbReference type="ARBA" id="ARBA00023263"/>
    </source>
</evidence>
<evidence type="ECO:0000256" key="5">
    <source>
        <dbReference type="SAM" id="SignalP"/>
    </source>
</evidence>
<sequence>MYSANKYRPYGQIIFLALLGLCSLRAEADCTFGGSGFNPAQPFNIQQPAVTVQRDAPVGTVISSFITNGSGDIDLCVGSGIITYEMSMFSTPSSIANYYNTNVPGVGIALKFTSASWYFSKVRQYTNSTPTQTVVSPLEVTLIKTGDITSGVIGSGLLATAHGDDNVQSLTVNYIGNKVTQLACSITTPGLSFPIGDISASAFGNAVGTIPSGAQNTQNLGLDCDADANINVMLQGMQNPDVSTTSVLALTGQGSADVAKGVGVQLLYNGAPLELNNRIVLKQSAGGQETFPITARYYQTQASVSTGKANASATLDLTYQ</sequence>
<dbReference type="InterPro" id="IPR036937">
    <property type="entry name" value="Adhesion_dom_fimbrial_sf"/>
</dbReference>
<dbReference type="PANTHER" id="PTHR33420:SF12">
    <property type="entry name" value="FIMBRIN-LIKE PROTEIN FIMI-RELATED"/>
    <property type="match status" value="1"/>
</dbReference>
<dbReference type="EMBL" id="JAPKNE010000001">
    <property type="protein sequence ID" value="MCX5572907.1"/>
    <property type="molecule type" value="Genomic_DNA"/>
</dbReference>
<feature type="signal peptide" evidence="5">
    <location>
        <begin position="1"/>
        <end position="28"/>
    </location>
</feature>
<accession>A0ABT3VW80</accession>
<feature type="domain" description="Fimbrial-type adhesion" evidence="6">
    <location>
        <begin position="179"/>
        <end position="320"/>
    </location>
</feature>
<dbReference type="InterPro" id="IPR008966">
    <property type="entry name" value="Adhesion_dom_sf"/>
</dbReference>
<keyword evidence="4" id="KW-0281">Fimbrium</keyword>
<dbReference type="RefSeq" id="WP_266178225.1">
    <property type="nucleotide sequence ID" value="NZ_JAPKNE010000001.1"/>
</dbReference>
<comment type="subcellular location">
    <subcellularLocation>
        <location evidence="1">Fimbrium</location>
    </subcellularLocation>
</comment>
<comment type="caution">
    <text evidence="8">The sequence shown here is derived from an EMBL/GenBank/DDBJ whole genome shotgun (WGS) entry which is preliminary data.</text>
</comment>
<dbReference type="InterPro" id="IPR050263">
    <property type="entry name" value="Bact_Fimbrial_Adh_Pro"/>
</dbReference>
<organism evidence="8 9">
    <name type="scientific">Enterobacter nematophilus</name>
    <dbReference type="NCBI Taxonomy" id="2994648"/>
    <lineage>
        <taxon>Bacteria</taxon>
        <taxon>Pseudomonadati</taxon>
        <taxon>Pseudomonadota</taxon>
        <taxon>Gammaproteobacteria</taxon>
        <taxon>Enterobacterales</taxon>
        <taxon>Enterobacteriaceae</taxon>
        <taxon>Enterobacter</taxon>
    </lineage>
</organism>
<proteinExistence type="inferred from homology"/>
<dbReference type="Gene3D" id="2.60.40.3310">
    <property type="match status" value="1"/>
</dbReference>
<keyword evidence="9" id="KW-1185">Reference proteome</keyword>
<evidence type="ECO:0000313" key="9">
    <source>
        <dbReference type="Proteomes" id="UP001146015"/>
    </source>
</evidence>
<dbReference type="Proteomes" id="UP001146015">
    <property type="component" value="Unassembled WGS sequence"/>
</dbReference>
<evidence type="ECO:0000256" key="1">
    <source>
        <dbReference type="ARBA" id="ARBA00004561"/>
    </source>
</evidence>
<dbReference type="Pfam" id="PF00419">
    <property type="entry name" value="Fimbrial"/>
    <property type="match status" value="1"/>
</dbReference>
<dbReference type="Pfam" id="PF22003">
    <property type="entry name" value="MrkDrd"/>
    <property type="match status" value="1"/>
</dbReference>
<name>A0ABT3VW80_9ENTR</name>
<evidence type="ECO:0000259" key="6">
    <source>
        <dbReference type="Pfam" id="PF00419"/>
    </source>
</evidence>
<dbReference type="Gene3D" id="2.60.40.1090">
    <property type="entry name" value="Fimbrial-type adhesion domain"/>
    <property type="match status" value="1"/>
</dbReference>